<sequence length="229" mass="25390">MRKKLAMTAFAMTVGLASAASALEVRMAEIHVKPESVESFRNIVNTNMRLSVEREPGVISIYAVEDINDPTHLTFFEIYADHDAYVRHTQTEHFKNYIAQTQDLTASKKLIEVKDAGLYPEPLKRWPQAQSSSKGAERFLVSVRITEKDKAGPYLGDHMAYLRKHFESGEFLLFGPYAESPGGWLIAEAPNRAALDELIAADPLLACSGCAQYSAEAIRIGSSRAVKPD</sequence>
<dbReference type="PANTHER" id="PTHR33336">
    <property type="entry name" value="QUINOL MONOOXYGENASE YGIN-RELATED"/>
    <property type="match status" value="1"/>
</dbReference>
<dbReference type="PANTHER" id="PTHR33336:SF3">
    <property type="entry name" value="ABM DOMAIN-CONTAINING PROTEIN"/>
    <property type="match status" value="1"/>
</dbReference>
<dbReference type="EMBL" id="WEHX01000042">
    <property type="protein sequence ID" value="KAB7659041.1"/>
    <property type="molecule type" value="Genomic_DNA"/>
</dbReference>
<comment type="caution">
    <text evidence="4">The sequence shown here is derived from an EMBL/GenBank/DDBJ whole genome shotgun (WGS) entry which is preliminary data.</text>
</comment>
<evidence type="ECO:0000313" key="4">
    <source>
        <dbReference type="EMBL" id="KAB7659041.1"/>
    </source>
</evidence>
<dbReference type="Pfam" id="PF03992">
    <property type="entry name" value="ABM"/>
    <property type="match status" value="1"/>
</dbReference>
<keyword evidence="2" id="KW-0732">Signal</keyword>
<feature type="chain" id="PRO_5026115859" description="ABM domain-containing protein" evidence="2">
    <location>
        <begin position="20"/>
        <end position="229"/>
    </location>
</feature>
<dbReference type="InterPro" id="IPR005545">
    <property type="entry name" value="YCII"/>
</dbReference>
<proteinExistence type="inferred from homology"/>
<dbReference type="SUPFAM" id="SSF54909">
    <property type="entry name" value="Dimeric alpha+beta barrel"/>
    <property type="match status" value="2"/>
</dbReference>
<comment type="similarity">
    <text evidence="1">Belongs to the YciI family.</text>
</comment>
<name>A0A6I1EIM1_9BURK</name>
<accession>A0A6I1EIM1</accession>
<dbReference type="InterPro" id="IPR011008">
    <property type="entry name" value="Dimeric_a/b-barrel"/>
</dbReference>
<dbReference type="GO" id="GO:0003824">
    <property type="term" value="F:catalytic activity"/>
    <property type="evidence" value="ECO:0007669"/>
    <property type="project" value="TreeGrafter"/>
</dbReference>
<dbReference type="Pfam" id="PF03795">
    <property type="entry name" value="YCII"/>
    <property type="match status" value="1"/>
</dbReference>
<dbReference type="AlphaFoldDB" id="A0A6I1EIM1"/>
<dbReference type="InterPro" id="IPR007138">
    <property type="entry name" value="ABM_dom"/>
</dbReference>
<feature type="domain" description="ABM" evidence="3">
    <location>
        <begin position="24"/>
        <end position="113"/>
    </location>
</feature>
<dbReference type="Gene3D" id="3.30.70.100">
    <property type="match status" value="1"/>
</dbReference>
<feature type="signal peptide" evidence="2">
    <location>
        <begin position="1"/>
        <end position="19"/>
    </location>
</feature>
<evidence type="ECO:0000256" key="1">
    <source>
        <dbReference type="ARBA" id="ARBA00007689"/>
    </source>
</evidence>
<dbReference type="OrthoDB" id="9812192at2"/>
<dbReference type="PROSITE" id="PS51725">
    <property type="entry name" value="ABM"/>
    <property type="match status" value="1"/>
</dbReference>
<dbReference type="Proteomes" id="UP000430564">
    <property type="component" value="Unassembled WGS sequence"/>
</dbReference>
<reference evidence="4 5" key="1">
    <citation type="submission" date="2019-10" db="EMBL/GenBank/DDBJ databases">
        <title>Genome diversity of Sutterella seckii.</title>
        <authorList>
            <person name="Chaplin A.V."/>
            <person name="Sokolova S.R."/>
            <person name="Mosin K.A."/>
            <person name="Ivanova E.L."/>
            <person name="Kochetkova T.O."/>
            <person name="Goltsov A.Y."/>
            <person name="Trofimov D.Y."/>
            <person name="Efimov B.A."/>
        </authorList>
    </citation>
    <scope>NUCLEOTIDE SEQUENCE [LARGE SCALE GENOMIC DNA]</scope>
    <source>
        <strain evidence="4 5">ASD393</strain>
    </source>
</reference>
<evidence type="ECO:0000313" key="5">
    <source>
        <dbReference type="Proteomes" id="UP000430564"/>
    </source>
</evidence>
<protein>
    <recommendedName>
        <fullName evidence="3">ABM domain-containing protein</fullName>
    </recommendedName>
</protein>
<dbReference type="InterPro" id="IPR050744">
    <property type="entry name" value="AI-2_Isomerase_LsrG"/>
</dbReference>
<gene>
    <name evidence="4" type="ORF">GBM95_07130</name>
</gene>
<organism evidence="4 5">
    <name type="scientific">Sutterella seckii</name>
    <dbReference type="NCBI Taxonomy" id="1944635"/>
    <lineage>
        <taxon>Bacteria</taxon>
        <taxon>Pseudomonadati</taxon>
        <taxon>Pseudomonadota</taxon>
        <taxon>Betaproteobacteria</taxon>
        <taxon>Burkholderiales</taxon>
        <taxon>Sutterellaceae</taxon>
        <taxon>Sutterella</taxon>
    </lineage>
</organism>
<evidence type="ECO:0000259" key="3">
    <source>
        <dbReference type="PROSITE" id="PS51725"/>
    </source>
</evidence>
<evidence type="ECO:0000256" key="2">
    <source>
        <dbReference type="SAM" id="SignalP"/>
    </source>
</evidence>